<keyword evidence="5" id="KW-1185">Reference proteome</keyword>
<sequence>MAEGQLHKGQAIPPQDTIEETIKVQDSNNTREEPSNNTVWNIDEEIAEAERERTTLQKQQKLQTICEEIHLEPLIPRSTSKRRIRPKELPLYYGKSVKEHLNWTWDARTTFGSYQEDFPTEEDKILYAMPYLAGKPKETWYRHERNIDISLPIYGWDYFKKFLLDIVEDPVNRQLDAAQQFTDATQRPQQSVHSFKAYLSSLEAQLPPFSPAHLVSNLFTKLQPDLCKVLTNYQDLPKTRDGLLALAARLEHNLLGSKPGAGKQRGNSGKSSKQKQKTSMPFRPAATDSTDTAEIKAKLKGQDCAKPGKKPGGGQDKSHITCYNCDKKGHYANECTLPSKNPNTILVAAVSTSKNGRVSTPALYRWDQNKV</sequence>
<feature type="region of interest" description="Disordered" evidence="2">
    <location>
        <begin position="255"/>
        <end position="292"/>
    </location>
</feature>
<reference evidence="5" key="1">
    <citation type="submission" date="2017-03" db="EMBL/GenBank/DDBJ databases">
        <authorList>
            <person name="Sharma R."/>
            <person name="Thines M."/>
        </authorList>
    </citation>
    <scope>NUCLEOTIDE SEQUENCE [LARGE SCALE GENOMIC DNA]</scope>
</reference>
<proteinExistence type="predicted"/>
<evidence type="ECO:0000313" key="5">
    <source>
        <dbReference type="Proteomes" id="UP000192927"/>
    </source>
</evidence>
<dbReference type="SUPFAM" id="SSF57756">
    <property type="entry name" value="Retrovirus zinc finger-like domains"/>
    <property type="match status" value="1"/>
</dbReference>
<keyword evidence="1" id="KW-0862">Zinc</keyword>
<dbReference type="Proteomes" id="UP000192927">
    <property type="component" value="Unassembled WGS sequence"/>
</dbReference>
<feature type="compositionally biased region" description="Low complexity" evidence="2">
    <location>
        <begin position="262"/>
        <end position="271"/>
    </location>
</feature>
<dbReference type="GO" id="GO:0003676">
    <property type="term" value="F:nucleic acid binding"/>
    <property type="evidence" value="ECO:0007669"/>
    <property type="project" value="InterPro"/>
</dbReference>
<evidence type="ECO:0000256" key="1">
    <source>
        <dbReference type="PROSITE-ProRule" id="PRU00047"/>
    </source>
</evidence>
<accession>A0A1W5DE75</accession>
<dbReference type="Pfam" id="PF00098">
    <property type="entry name" value="zf-CCHC"/>
    <property type="match status" value="1"/>
</dbReference>
<dbReference type="PROSITE" id="PS50158">
    <property type="entry name" value="ZF_CCHC"/>
    <property type="match status" value="1"/>
</dbReference>
<dbReference type="Gene3D" id="4.10.60.10">
    <property type="entry name" value="Zinc finger, CCHC-type"/>
    <property type="match status" value="1"/>
</dbReference>
<protein>
    <submittedName>
        <fullName evidence="4">Zinc finger, CCHC-type</fullName>
    </submittedName>
</protein>
<feature type="domain" description="CCHC-type" evidence="3">
    <location>
        <begin position="322"/>
        <end position="335"/>
    </location>
</feature>
<evidence type="ECO:0000313" key="4">
    <source>
        <dbReference type="EMBL" id="SLM41438.1"/>
    </source>
</evidence>
<evidence type="ECO:0000259" key="3">
    <source>
        <dbReference type="PROSITE" id="PS50158"/>
    </source>
</evidence>
<dbReference type="AlphaFoldDB" id="A0A1W5DE75"/>
<evidence type="ECO:0000256" key="2">
    <source>
        <dbReference type="SAM" id="MobiDB-lite"/>
    </source>
</evidence>
<name>A0A1W5DE75_9LECA</name>
<dbReference type="GO" id="GO:0008270">
    <property type="term" value="F:zinc ion binding"/>
    <property type="evidence" value="ECO:0007669"/>
    <property type="project" value="UniProtKB-KW"/>
</dbReference>
<dbReference type="InterPro" id="IPR001878">
    <property type="entry name" value="Znf_CCHC"/>
</dbReference>
<dbReference type="SMART" id="SM00343">
    <property type="entry name" value="ZnF_C2HC"/>
    <property type="match status" value="1"/>
</dbReference>
<organism evidence="4 5">
    <name type="scientific">Lasallia pustulata</name>
    <dbReference type="NCBI Taxonomy" id="136370"/>
    <lineage>
        <taxon>Eukaryota</taxon>
        <taxon>Fungi</taxon>
        <taxon>Dikarya</taxon>
        <taxon>Ascomycota</taxon>
        <taxon>Pezizomycotina</taxon>
        <taxon>Lecanoromycetes</taxon>
        <taxon>OSLEUM clade</taxon>
        <taxon>Umbilicariomycetidae</taxon>
        <taxon>Umbilicariales</taxon>
        <taxon>Umbilicariaceae</taxon>
        <taxon>Lasallia</taxon>
    </lineage>
</organism>
<dbReference type="InterPro" id="IPR036875">
    <property type="entry name" value="Znf_CCHC_sf"/>
</dbReference>
<keyword evidence="1" id="KW-0479">Metal-binding</keyword>
<keyword evidence="1" id="KW-0863">Zinc-finger</keyword>
<dbReference type="EMBL" id="FWEW01003851">
    <property type="protein sequence ID" value="SLM41438.1"/>
    <property type="molecule type" value="Genomic_DNA"/>
</dbReference>